<dbReference type="InterPro" id="IPR050556">
    <property type="entry name" value="Type_II_TA_system_RNase"/>
</dbReference>
<dbReference type="InterPro" id="IPR022907">
    <property type="entry name" value="VapC_family"/>
</dbReference>
<evidence type="ECO:0000313" key="11">
    <source>
        <dbReference type="Proteomes" id="UP001242480"/>
    </source>
</evidence>
<keyword evidence="11" id="KW-1185">Reference proteome</keyword>
<dbReference type="PANTHER" id="PTHR33653:SF1">
    <property type="entry name" value="RIBONUCLEASE VAPC2"/>
    <property type="match status" value="1"/>
</dbReference>
<evidence type="ECO:0000256" key="4">
    <source>
        <dbReference type="ARBA" id="ARBA00022723"/>
    </source>
</evidence>
<dbReference type="Pfam" id="PF01850">
    <property type="entry name" value="PIN"/>
    <property type="match status" value="1"/>
</dbReference>
<evidence type="ECO:0000256" key="7">
    <source>
        <dbReference type="ARBA" id="ARBA00038093"/>
    </source>
</evidence>
<reference evidence="10 11" key="1">
    <citation type="submission" date="2023-07" db="EMBL/GenBank/DDBJ databases">
        <title>Genomic Encyclopedia of Type Strains, Phase IV (KMG-IV): sequencing the most valuable type-strain genomes for metagenomic binning, comparative biology and taxonomic classification.</title>
        <authorList>
            <person name="Goeker M."/>
        </authorList>
    </citation>
    <scope>NUCLEOTIDE SEQUENCE [LARGE SCALE GENOMIC DNA]</scope>
    <source>
        <strain evidence="10 11">DSM 19619</strain>
    </source>
</reference>
<dbReference type="SUPFAM" id="SSF88723">
    <property type="entry name" value="PIN domain-like"/>
    <property type="match status" value="1"/>
</dbReference>
<organism evidence="10 11">
    <name type="scientific">Labrys wisconsinensis</name>
    <dbReference type="NCBI Taxonomy" id="425677"/>
    <lineage>
        <taxon>Bacteria</taxon>
        <taxon>Pseudomonadati</taxon>
        <taxon>Pseudomonadota</taxon>
        <taxon>Alphaproteobacteria</taxon>
        <taxon>Hyphomicrobiales</taxon>
        <taxon>Xanthobacteraceae</taxon>
        <taxon>Labrys</taxon>
    </lineage>
</organism>
<feature type="binding site" evidence="8">
    <location>
        <position position="102"/>
    </location>
    <ligand>
        <name>Mg(2+)</name>
        <dbReference type="ChEBI" id="CHEBI:18420"/>
    </ligand>
</feature>
<evidence type="ECO:0000256" key="5">
    <source>
        <dbReference type="ARBA" id="ARBA00022801"/>
    </source>
</evidence>
<name>A0ABU0J491_9HYPH</name>
<feature type="domain" description="PIN" evidence="9">
    <location>
        <begin position="1"/>
        <end position="125"/>
    </location>
</feature>
<keyword evidence="5 8" id="KW-0378">Hydrolase</keyword>
<dbReference type="EMBL" id="JAUSVX010000001">
    <property type="protein sequence ID" value="MDQ0468089.1"/>
    <property type="molecule type" value="Genomic_DNA"/>
</dbReference>
<keyword evidence="8" id="KW-0800">Toxin</keyword>
<keyword evidence="4 8" id="KW-0479">Metal-binding</keyword>
<gene>
    <name evidence="8" type="primary">vapC</name>
    <name evidence="10" type="ORF">QO011_001084</name>
</gene>
<dbReference type="CDD" id="cd18731">
    <property type="entry name" value="PIN_NgFitB-like"/>
    <property type="match status" value="1"/>
</dbReference>
<comment type="caution">
    <text evidence="10">The sequence shown here is derived from an EMBL/GenBank/DDBJ whole genome shotgun (WGS) entry which is preliminary data.</text>
</comment>
<dbReference type="InterPro" id="IPR029060">
    <property type="entry name" value="PIN-like_dom_sf"/>
</dbReference>
<dbReference type="Gene3D" id="3.40.50.1010">
    <property type="entry name" value="5'-nuclease"/>
    <property type="match status" value="1"/>
</dbReference>
<evidence type="ECO:0000256" key="1">
    <source>
        <dbReference type="ARBA" id="ARBA00001946"/>
    </source>
</evidence>
<evidence type="ECO:0000256" key="6">
    <source>
        <dbReference type="ARBA" id="ARBA00022842"/>
    </source>
</evidence>
<evidence type="ECO:0000259" key="9">
    <source>
        <dbReference type="Pfam" id="PF01850"/>
    </source>
</evidence>
<accession>A0ABU0J491</accession>
<dbReference type="Proteomes" id="UP001242480">
    <property type="component" value="Unassembled WGS sequence"/>
</dbReference>
<feature type="binding site" evidence="8">
    <location>
        <position position="3"/>
    </location>
    <ligand>
        <name>Mg(2+)</name>
        <dbReference type="ChEBI" id="CHEBI:18420"/>
    </ligand>
</feature>
<evidence type="ECO:0000313" key="10">
    <source>
        <dbReference type="EMBL" id="MDQ0468089.1"/>
    </source>
</evidence>
<dbReference type="InterPro" id="IPR002716">
    <property type="entry name" value="PIN_dom"/>
</dbReference>
<evidence type="ECO:0000256" key="8">
    <source>
        <dbReference type="HAMAP-Rule" id="MF_00265"/>
    </source>
</evidence>
<sequence>MLDTNVVSEPLKPAANPAVLAWLDRQAIETLFLTTISLAELRYGVAALPDGRRKSGFGAALEGRILALFGSRVLAFDTAAADAYAVIRARAKAAGRAIAAADSYIAATAAAHGFAVASRDTEPFEAAGLPVINPWTAA</sequence>
<comment type="similarity">
    <text evidence="7 8">Belongs to the PINc/VapC protein family.</text>
</comment>
<keyword evidence="3 8" id="KW-0540">Nuclease</keyword>
<comment type="function">
    <text evidence="8">Toxic component of a toxin-antitoxin (TA) system. An RNase.</text>
</comment>
<protein>
    <recommendedName>
        <fullName evidence="8">Ribonuclease VapC</fullName>
        <shortName evidence="8">RNase VapC</shortName>
        <ecNumber evidence="8">3.1.-.-</ecNumber>
    </recommendedName>
    <alternativeName>
        <fullName evidence="8">Toxin VapC</fullName>
    </alternativeName>
</protein>
<keyword evidence="6 8" id="KW-0460">Magnesium</keyword>
<evidence type="ECO:0000256" key="3">
    <source>
        <dbReference type="ARBA" id="ARBA00022722"/>
    </source>
</evidence>
<proteinExistence type="inferred from homology"/>
<dbReference type="EC" id="3.1.-.-" evidence="8"/>
<keyword evidence="2 8" id="KW-1277">Toxin-antitoxin system</keyword>
<dbReference type="HAMAP" id="MF_00265">
    <property type="entry name" value="VapC_Nob1"/>
    <property type="match status" value="1"/>
</dbReference>
<dbReference type="PANTHER" id="PTHR33653">
    <property type="entry name" value="RIBONUCLEASE VAPC2"/>
    <property type="match status" value="1"/>
</dbReference>
<comment type="cofactor">
    <cofactor evidence="1 8">
        <name>Mg(2+)</name>
        <dbReference type="ChEBI" id="CHEBI:18420"/>
    </cofactor>
</comment>
<evidence type="ECO:0000256" key="2">
    <source>
        <dbReference type="ARBA" id="ARBA00022649"/>
    </source>
</evidence>